<evidence type="ECO:0000313" key="1">
    <source>
        <dbReference type="EMBL" id="KAE9631386.1"/>
    </source>
</evidence>
<organism evidence="1 2">
    <name type="scientific">Defluviitalea raffinosedens</name>
    <dbReference type="NCBI Taxonomy" id="1450156"/>
    <lineage>
        <taxon>Bacteria</taxon>
        <taxon>Bacillati</taxon>
        <taxon>Bacillota</taxon>
        <taxon>Clostridia</taxon>
        <taxon>Lachnospirales</taxon>
        <taxon>Defluviitaleaceae</taxon>
        <taxon>Defluviitalea</taxon>
    </lineage>
</organism>
<proteinExistence type="predicted"/>
<dbReference type="EMBL" id="WSLF01000012">
    <property type="protein sequence ID" value="KAE9631386.1"/>
    <property type="molecule type" value="Genomic_DNA"/>
</dbReference>
<dbReference type="Proteomes" id="UP000483018">
    <property type="component" value="Unassembled WGS sequence"/>
</dbReference>
<dbReference type="RefSeq" id="WP_158741313.1">
    <property type="nucleotide sequence ID" value="NZ_JAFBEP010000002.1"/>
</dbReference>
<protein>
    <recommendedName>
        <fullName evidence="3">Hydroxymyristoyl-ACP dehydratase</fullName>
    </recommendedName>
</protein>
<comment type="caution">
    <text evidence="1">The sequence shown here is derived from an EMBL/GenBank/DDBJ whole genome shotgun (WGS) entry which is preliminary data.</text>
</comment>
<dbReference type="AlphaFoldDB" id="A0A7C8HDM7"/>
<evidence type="ECO:0008006" key="3">
    <source>
        <dbReference type="Google" id="ProtNLM"/>
    </source>
</evidence>
<keyword evidence="2" id="KW-1185">Reference proteome</keyword>
<name>A0A7C8HDM7_9FIRM</name>
<dbReference type="OrthoDB" id="1707754at2"/>
<gene>
    <name evidence="1" type="ORF">GND95_11535</name>
</gene>
<evidence type="ECO:0000313" key="2">
    <source>
        <dbReference type="Proteomes" id="UP000483018"/>
    </source>
</evidence>
<reference evidence="1 2" key="1">
    <citation type="submission" date="2019-12" db="EMBL/GenBank/DDBJ databases">
        <title>Defluviitalea raffinosedens, isolated from a biogas fermenter, genome sequencing and characterization.</title>
        <authorList>
            <person name="Rettenmaier R."/>
            <person name="Schneider M."/>
            <person name="Neuhaus K."/>
            <person name="Liebl W."/>
            <person name="Zverlov V."/>
        </authorList>
    </citation>
    <scope>NUCLEOTIDE SEQUENCE [LARGE SCALE GENOMIC DNA]</scope>
    <source>
        <strain evidence="1 2">249c-K6</strain>
    </source>
</reference>
<sequence length="57" mass="6676">MSDINCTHQCRHQLDGKCTLDRTTSVSQCIDDDFSIDCPYFETSLKEEYSHPKEYLK</sequence>
<accession>A0A7C8HDM7</accession>